<dbReference type="GO" id="GO:0003677">
    <property type="term" value="F:DNA binding"/>
    <property type="evidence" value="ECO:0007669"/>
    <property type="project" value="InterPro"/>
</dbReference>
<keyword evidence="4" id="KW-1185">Reference proteome</keyword>
<organism evidence="3 4">
    <name type="scientific">Actinacidiphila cocklensis</name>
    <dbReference type="NCBI Taxonomy" id="887465"/>
    <lineage>
        <taxon>Bacteria</taxon>
        <taxon>Bacillati</taxon>
        <taxon>Actinomycetota</taxon>
        <taxon>Actinomycetes</taxon>
        <taxon>Kitasatosporales</taxon>
        <taxon>Streptomycetaceae</taxon>
        <taxon>Actinacidiphila</taxon>
    </lineage>
</organism>
<sequence length="362" mass="40154">MIYCGIDWAERTHDVALVDDTGQLLAKRHITDDAAGYRNLMDLLAEYGDTEETPIPVAIETSRGLLVAVLRAGKRKVFAINPMAAARYRDRHAVSRKKSDPGDALVLANILRTDMHAHRPLPNDSDLARAIAVLARAQQDAVWNRQQVANQLRSLLREYYPAALDAFAKWDNGLCRPEARELMKLAPTPAKAASLTRTQITAALKRAGRKRGIESDVERLREAFRTDCARQPELVEDALGKQTLALLGQLTAACTAADLAQGCRGGVPATPRLRNYPQLPRPRYPACRAGAGRNRRRPHPLRGRPRPEGLRGRLTRHPGLRQEVQRHQTMGEERPAQPRRLPLGVLSNHCLARCQSPLPAAT</sequence>
<dbReference type="InterPro" id="IPR002525">
    <property type="entry name" value="Transp_IS110-like_N"/>
</dbReference>
<dbReference type="PANTHER" id="PTHR33055">
    <property type="entry name" value="TRANSPOSASE FOR INSERTION SEQUENCE ELEMENT IS1111A"/>
    <property type="match status" value="1"/>
</dbReference>
<dbReference type="AlphaFoldDB" id="A0A9W4DL61"/>
<proteinExistence type="predicted"/>
<evidence type="ECO:0000256" key="1">
    <source>
        <dbReference type="SAM" id="MobiDB-lite"/>
    </source>
</evidence>
<comment type="caution">
    <text evidence="3">The sequence shown here is derived from an EMBL/GenBank/DDBJ whole genome shotgun (WGS) entry which is preliminary data.</text>
</comment>
<name>A0A9W4DL61_9ACTN</name>
<protein>
    <submittedName>
        <fullName evidence="3">Transposase</fullName>
    </submittedName>
</protein>
<dbReference type="Proteomes" id="UP001152519">
    <property type="component" value="Unassembled WGS sequence"/>
</dbReference>
<accession>A0A9W4DL61</accession>
<feature type="compositionally biased region" description="Basic and acidic residues" evidence="1">
    <location>
        <begin position="323"/>
        <end position="336"/>
    </location>
</feature>
<evidence type="ECO:0000259" key="2">
    <source>
        <dbReference type="Pfam" id="PF01548"/>
    </source>
</evidence>
<dbReference type="PANTHER" id="PTHR33055:SF3">
    <property type="entry name" value="PUTATIVE TRANSPOSASE FOR IS117-RELATED"/>
    <property type="match status" value="1"/>
</dbReference>
<evidence type="ECO:0000313" key="3">
    <source>
        <dbReference type="EMBL" id="CAG6392199.1"/>
    </source>
</evidence>
<feature type="domain" description="Transposase IS110-like N-terminal" evidence="2">
    <location>
        <begin position="4"/>
        <end position="161"/>
    </location>
</feature>
<dbReference type="GO" id="GO:0004803">
    <property type="term" value="F:transposase activity"/>
    <property type="evidence" value="ECO:0007669"/>
    <property type="project" value="InterPro"/>
</dbReference>
<dbReference type="EMBL" id="CAJSLV010000043">
    <property type="protein sequence ID" value="CAG6392199.1"/>
    <property type="molecule type" value="Genomic_DNA"/>
</dbReference>
<reference evidence="3" key="1">
    <citation type="submission" date="2021-05" db="EMBL/GenBank/DDBJ databases">
        <authorList>
            <person name="Arsene-Ploetze F."/>
        </authorList>
    </citation>
    <scope>NUCLEOTIDE SEQUENCE</scope>
    <source>
        <strain evidence="3">DSM 42138</strain>
    </source>
</reference>
<feature type="region of interest" description="Disordered" evidence="1">
    <location>
        <begin position="270"/>
        <end position="341"/>
    </location>
</feature>
<feature type="compositionally biased region" description="Basic residues" evidence="1">
    <location>
        <begin position="293"/>
        <end position="304"/>
    </location>
</feature>
<evidence type="ECO:0000313" key="4">
    <source>
        <dbReference type="Proteomes" id="UP001152519"/>
    </source>
</evidence>
<dbReference type="GO" id="GO:0006313">
    <property type="term" value="P:DNA transposition"/>
    <property type="evidence" value="ECO:0007669"/>
    <property type="project" value="InterPro"/>
</dbReference>
<dbReference type="Pfam" id="PF01548">
    <property type="entry name" value="DEDD_Tnp_IS110"/>
    <property type="match status" value="1"/>
</dbReference>
<dbReference type="InterPro" id="IPR047650">
    <property type="entry name" value="Transpos_IS110"/>
</dbReference>
<gene>
    <name evidence="3" type="ORF">SCOCK_150171</name>
</gene>